<protein>
    <submittedName>
        <fullName evidence="3">DUF1566 domain-containing protein</fullName>
    </submittedName>
</protein>
<dbReference type="KEGG" id="salm:D0Y50_14310"/>
<organism evidence="3 4">
    <name type="scientific">Salinimonas sediminis</name>
    <dbReference type="NCBI Taxonomy" id="2303538"/>
    <lineage>
        <taxon>Bacteria</taxon>
        <taxon>Pseudomonadati</taxon>
        <taxon>Pseudomonadota</taxon>
        <taxon>Gammaproteobacteria</taxon>
        <taxon>Alteromonadales</taxon>
        <taxon>Alteromonadaceae</taxon>
        <taxon>Alteromonas/Salinimonas group</taxon>
        <taxon>Salinimonas</taxon>
    </lineage>
</organism>
<gene>
    <name evidence="3" type="ORF">D0Y50_14310</name>
</gene>
<dbReference type="AlphaFoldDB" id="A0A346NPG2"/>
<keyword evidence="1" id="KW-0732">Signal</keyword>
<dbReference type="Gene3D" id="3.40.390.10">
    <property type="entry name" value="Collagenase (Catalytic Domain)"/>
    <property type="match status" value="1"/>
</dbReference>
<dbReference type="InterPro" id="IPR024079">
    <property type="entry name" value="MetalloPept_cat_dom_sf"/>
</dbReference>
<sequence length="830" mass="87153">MKKSAIVMALSLVLGACGGGGSDEGDSAPPDSTPAPVPTYTVQVNTNDGGTASVTREQVESGASLEITLSAESGYSLTSVEGCEGSLTDLRYTTGAISQNCTVEVRFTEQAAEVIASAQGNAGGQISPAAQTVEPGASATFTLTPDDGFYIEQAAGCEGTLEGNIFTTAALQQSCTVNVSFAESVVISSAVTGGGTVYPAQQTVAPGASVFVTMVPDATTMLSDISGCNGTLKGNIYQFTAAQSCQITGTFEPQPDTLTRANLGGQKTLIVPVSFVGRGPLEGASDDQLIDMFITQPDAINRYVVDGSAGQTWLEPAIASALEFTGTDTSGAPTSDSGLLDATVQLGADHREQIYQHIASTVENYTSYDRLITVINDNPNNPYVCYAALDTTTQDGWQHYVTHNASECVSKATLLHELGHTFGMRHTDSIACSTLPTQTLSYRSISDCPTGVAGNSVMPMGAIGQSSAMFSAVVRKQAGWLSDEQTVVVDNPATITLNQSSLPAEGVQLVRVAYAPDKSGNPLYINAELKAPVGLDASLFEGRAIESAYQLLVSVPHTRTNNVSDTLRDVVYLTQTDTSDVGITQSFTDPYRDITIELVSVQGEGETLNATLQVTPPRLMPSVNLAVLPGAAVNETITVSFSNNTDSAQTGLTTGLTGFNASHFGILASTCEGAALQPGESCDVQVQRNASSSAFAAVTVTSDQNARQQVEIEAVAINTDYDETAQLEWLSEPDYARMNVFEAVAYCEAKQDNGATNWRLPTQQEFSAAFVNTDSPALNLTVANVTRFFWSASVAGDGQSQVLQVAPQSYSIARSTQRSAIRHAACVRTL</sequence>
<feature type="signal peptide" evidence="1">
    <location>
        <begin position="1"/>
        <end position="18"/>
    </location>
</feature>
<feature type="chain" id="PRO_5016856286" evidence="1">
    <location>
        <begin position="19"/>
        <end position="830"/>
    </location>
</feature>
<dbReference type="PROSITE" id="PS51257">
    <property type="entry name" value="PROKAR_LIPOPROTEIN"/>
    <property type="match status" value="1"/>
</dbReference>
<dbReference type="GO" id="GO:0008237">
    <property type="term" value="F:metallopeptidase activity"/>
    <property type="evidence" value="ECO:0007669"/>
    <property type="project" value="InterPro"/>
</dbReference>
<feature type="domain" description="Bacterial repeat" evidence="2">
    <location>
        <begin position="40"/>
        <end position="109"/>
    </location>
</feature>
<keyword evidence="4" id="KW-1185">Reference proteome</keyword>
<reference evidence="3 4" key="1">
    <citation type="submission" date="2018-08" db="EMBL/GenBank/DDBJ databases">
        <title>Salinimonas sediminis sp. nov., a piezophilic bacterium isolated from a deep-sea sediment sample from the New Britain Trench.</title>
        <authorList>
            <person name="Cao J."/>
        </authorList>
    </citation>
    <scope>NUCLEOTIDE SEQUENCE [LARGE SCALE GENOMIC DNA]</scope>
    <source>
        <strain evidence="3 4">N102</strain>
    </source>
</reference>
<dbReference type="Gene3D" id="2.60.40.10">
    <property type="entry name" value="Immunoglobulins"/>
    <property type="match status" value="1"/>
</dbReference>
<proteinExistence type="predicted"/>
<evidence type="ECO:0000313" key="3">
    <source>
        <dbReference type="EMBL" id="AXR07419.1"/>
    </source>
</evidence>
<dbReference type="OrthoDB" id="6277674at2"/>
<evidence type="ECO:0000256" key="1">
    <source>
        <dbReference type="SAM" id="SignalP"/>
    </source>
</evidence>
<dbReference type="RefSeq" id="WP_108567616.1">
    <property type="nucleotide sequence ID" value="NZ_CP031769.1"/>
</dbReference>
<accession>A0A346NPG2</accession>
<name>A0A346NPG2_9ALTE</name>
<evidence type="ECO:0000259" key="2">
    <source>
        <dbReference type="Pfam" id="PF18998"/>
    </source>
</evidence>
<dbReference type="Pfam" id="PF18998">
    <property type="entry name" value="Flg_new_2"/>
    <property type="match status" value="1"/>
</dbReference>
<dbReference type="SUPFAM" id="SSF55486">
    <property type="entry name" value="Metalloproteases ('zincins'), catalytic domain"/>
    <property type="match status" value="1"/>
</dbReference>
<dbReference type="InterPro" id="IPR044060">
    <property type="entry name" value="Bacterial_rp_domain"/>
</dbReference>
<dbReference type="Proteomes" id="UP000262073">
    <property type="component" value="Chromosome"/>
</dbReference>
<dbReference type="InterPro" id="IPR013783">
    <property type="entry name" value="Ig-like_fold"/>
</dbReference>
<dbReference type="EMBL" id="CP031769">
    <property type="protein sequence ID" value="AXR07419.1"/>
    <property type="molecule type" value="Genomic_DNA"/>
</dbReference>
<evidence type="ECO:0000313" key="4">
    <source>
        <dbReference type="Proteomes" id="UP000262073"/>
    </source>
</evidence>